<accession>A0ABR4CCJ8</accession>
<proteinExistence type="predicted"/>
<name>A0ABR4CCJ8_9HELO</name>
<comment type="caution">
    <text evidence="1">The sequence shown here is derived from an EMBL/GenBank/DDBJ whole genome shotgun (WGS) entry which is preliminary data.</text>
</comment>
<dbReference type="EMBL" id="JAZHXI010000009">
    <property type="protein sequence ID" value="KAL2067653.1"/>
    <property type="molecule type" value="Genomic_DNA"/>
</dbReference>
<evidence type="ECO:0000313" key="1">
    <source>
        <dbReference type="EMBL" id="KAL2067653.1"/>
    </source>
</evidence>
<gene>
    <name evidence="1" type="ORF">VTL71DRAFT_15749</name>
</gene>
<evidence type="ECO:0000313" key="2">
    <source>
        <dbReference type="Proteomes" id="UP001595075"/>
    </source>
</evidence>
<dbReference type="Proteomes" id="UP001595075">
    <property type="component" value="Unassembled WGS sequence"/>
</dbReference>
<protein>
    <submittedName>
        <fullName evidence="1">Uncharacterized protein</fullName>
    </submittedName>
</protein>
<sequence>MHISQSDAHEWHLNIYDVALNLGARLTSSGLDCAITDIQLLQNARSVRLGSCRQWQCNTQPCTISGVIINFSDRFLLAIVI</sequence>
<feature type="non-terminal residue" evidence="1">
    <location>
        <position position="81"/>
    </location>
</feature>
<organism evidence="1 2">
    <name type="scientific">Oculimacula yallundae</name>
    <dbReference type="NCBI Taxonomy" id="86028"/>
    <lineage>
        <taxon>Eukaryota</taxon>
        <taxon>Fungi</taxon>
        <taxon>Dikarya</taxon>
        <taxon>Ascomycota</taxon>
        <taxon>Pezizomycotina</taxon>
        <taxon>Leotiomycetes</taxon>
        <taxon>Helotiales</taxon>
        <taxon>Ploettnerulaceae</taxon>
        <taxon>Oculimacula</taxon>
    </lineage>
</organism>
<keyword evidence="2" id="KW-1185">Reference proteome</keyword>
<reference evidence="1 2" key="1">
    <citation type="journal article" date="2024" name="Commun. Biol.">
        <title>Comparative genomic analysis of thermophilic fungi reveals convergent evolutionary adaptations and gene losses.</title>
        <authorList>
            <person name="Steindorff A.S."/>
            <person name="Aguilar-Pontes M.V."/>
            <person name="Robinson A.J."/>
            <person name="Andreopoulos B."/>
            <person name="LaButti K."/>
            <person name="Kuo A."/>
            <person name="Mondo S."/>
            <person name="Riley R."/>
            <person name="Otillar R."/>
            <person name="Haridas S."/>
            <person name="Lipzen A."/>
            <person name="Grimwood J."/>
            <person name="Schmutz J."/>
            <person name="Clum A."/>
            <person name="Reid I.D."/>
            <person name="Moisan M.C."/>
            <person name="Butler G."/>
            <person name="Nguyen T.T.M."/>
            <person name="Dewar K."/>
            <person name="Conant G."/>
            <person name="Drula E."/>
            <person name="Henrissat B."/>
            <person name="Hansel C."/>
            <person name="Singer S."/>
            <person name="Hutchinson M.I."/>
            <person name="de Vries R.P."/>
            <person name="Natvig D.O."/>
            <person name="Powell A.J."/>
            <person name="Tsang A."/>
            <person name="Grigoriev I.V."/>
        </authorList>
    </citation>
    <scope>NUCLEOTIDE SEQUENCE [LARGE SCALE GENOMIC DNA]</scope>
    <source>
        <strain evidence="1 2">CBS 494.80</strain>
    </source>
</reference>